<dbReference type="Pfam" id="PF22513">
    <property type="entry name" value="FitA-like_RHH"/>
    <property type="match status" value="1"/>
</dbReference>
<sequence>MPNVLIRDLDPGVHAVLTARAEAHGQSLQQYLTAELTRLAGQPTLGELFADLASRPPEASLPASAIVSAIHDGRRAG</sequence>
<dbReference type="InterPro" id="IPR053853">
    <property type="entry name" value="FitA-like_RHH"/>
</dbReference>
<dbReference type="RefSeq" id="WP_350350424.1">
    <property type="nucleotide sequence ID" value="NZ_CP158357.1"/>
</dbReference>
<dbReference type="GO" id="GO:0006355">
    <property type="term" value="P:regulation of DNA-templated transcription"/>
    <property type="evidence" value="ECO:0007669"/>
    <property type="project" value="InterPro"/>
</dbReference>
<dbReference type="InterPro" id="IPR010985">
    <property type="entry name" value="Ribbon_hlx_hlx"/>
</dbReference>
<organism evidence="2">
    <name type="scientific">Microbacterium sp. A8/3-1</name>
    <dbReference type="NCBI Taxonomy" id="3160749"/>
    <lineage>
        <taxon>Bacteria</taxon>
        <taxon>Bacillati</taxon>
        <taxon>Actinomycetota</taxon>
        <taxon>Actinomycetes</taxon>
        <taxon>Micrococcales</taxon>
        <taxon>Microbacteriaceae</taxon>
        <taxon>Microbacterium</taxon>
    </lineage>
</organism>
<evidence type="ECO:0000259" key="1">
    <source>
        <dbReference type="Pfam" id="PF22513"/>
    </source>
</evidence>
<dbReference type="AlphaFoldDB" id="A0AAU7VRN2"/>
<gene>
    <name evidence="2" type="ORF">ABS642_13105</name>
</gene>
<feature type="domain" description="Antitoxin FitA-like ribbon-helix-helix" evidence="1">
    <location>
        <begin position="2"/>
        <end position="38"/>
    </location>
</feature>
<dbReference type="EMBL" id="CP158357">
    <property type="protein sequence ID" value="XBX76849.1"/>
    <property type="molecule type" value="Genomic_DNA"/>
</dbReference>
<dbReference type="SUPFAM" id="SSF47598">
    <property type="entry name" value="Ribbon-helix-helix"/>
    <property type="match status" value="1"/>
</dbReference>
<reference evidence="2" key="1">
    <citation type="submission" date="2024-06" db="EMBL/GenBank/DDBJ databases">
        <title>Draft genome sequence of Microbacterium sp. strain A8/3-1, isolated from Oxytropis tragacanthoides Fisch. ex DC. Root nodules in the Altai region of Russia.</title>
        <authorList>
            <person name="Sazanova A."/>
            <person name="Guro P."/>
            <person name="Kuznetsova I."/>
            <person name="Belimov A."/>
            <person name="Safronova V."/>
        </authorList>
    </citation>
    <scope>NUCLEOTIDE SEQUENCE</scope>
    <source>
        <strain evidence="2">A8/3-1</strain>
    </source>
</reference>
<accession>A0AAU7VRN2</accession>
<evidence type="ECO:0000313" key="2">
    <source>
        <dbReference type="EMBL" id="XBX76849.1"/>
    </source>
</evidence>
<proteinExistence type="predicted"/>
<protein>
    <recommendedName>
        <fullName evidence="1">Antitoxin FitA-like ribbon-helix-helix domain-containing protein</fullName>
    </recommendedName>
</protein>
<name>A0AAU7VRN2_9MICO</name>